<keyword evidence="1" id="KW-0472">Membrane</keyword>
<feature type="transmembrane region" description="Helical" evidence="1">
    <location>
        <begin position="161"/>
        <end position="180"/>
    </location>
</feature>
<comment type="caution">
    <text evidence="2">The sequence shown here is derived from an EMBL/GenBank/DDBJ whole genome shotgun (WGS) entry which is preliminary data.</text>
</comment>
<proteinExistence type="predicted"/>
<evidence type="ECO:0000313" key="3">
    <source>
        <dbReference type="Proteomes" id="UP000034875"/>
    </source>
</evidence>
<keyword evidence="1" id="KW-1133">Transmembrane helix</keyword>
<gene>
    <name evidence="2" type="ORF">UV05_C0060G0001</name>
</gene>
<protein>
    <recommendedName>
        <fullName evidence="4">Glycosyltransferase RgtA/B/C/D-like domain-containing protein</fullName>
    </recommendedName>
</protein>
<feature type="transmembrane region" description="Helical" evidence="1">
    <location>
        <begin position="89"/>
        <end position="107"/>
    </location>
</feature>
<dbReference type="AlphaFoldDB" id="A0A0G0YX03"/>
<accession>A0A0G0YX03</accession>
<evidence type="ECO:0000256" key="1">
    <source>
        <dbReference type="SAM" id="Phobius"/>
    </source>
</evidence>
<evidence type="ECO:0008006" key="4">
    <source>
        <dbReference type="Google" id="ProtNLM"/>
    </source>
</evidence>
<organism evidence="2 3">
    <name type="scientific">candidate division CPR1 bacterium GW2011_GWA2_42_17</name>
    <dbReference type="NCBI Taxonomy" id="1618341"/>
    <lineage>
        <taxon>Bacteria</taxon>
        <taxon>candidate division CPR1</taxon>
    </lineage>
</organism>
<name>A0A0G0YX03_9BACT</name>
<dbReference type="Proteomes" id="UP000034875">
    <property type="component" value="Unassembled WGS sequence"/>
</dbReference>
<feature type="transmembrane region" description="Helical" evidence="1">
    <location>
        <begin position="138"/>
        <end position="155"/>
    </location>
</feature>
<feature type="non-terminal residue" evidence="2">
    <location>
        <position position="1"/>
    </location>
</feature>
<feature type="transmembrane region" description="Helical" evidence="1">
    <location>
        <begin position="55"/>
        <end position="83"/>
    </location>
</feature>
<keyword evidence="1" id="KW-0812">Transmembrane</keyword>
<evidence type="ECO:0000313" key="2">
    <source>
        <dbReference type="EMBL" id="KKS41132.1"/>
    </source>
</evidence>
<dbReference type="EMBL" id="LCCZ01000060">
    <property type="protein sequence ID" value="KKS41132.1"/>
    <property type="molecule type" value="Genomic_DNA"/>
</dbReference>
<feature type="transmembrane region" description="Helical" evidence="1">
    <location>
        <begin position="25"/>
        <end position="43"/>
    </location>
</feature>
<reference evidence="2 3" key="1">
    <citation type="journal article" date="2015" name="Nature">
        <title>rRNA introns, odd ribosomes, and small enigmatic genomes across a large radiation of phyla.</title>
        <authorList>
            <person name="Brown C.T."/>
            <person name="Hug L.A."/>
            <person name="Thomas B.C."/>
            <person name="Sharon I."/>
            <person name="Castelle C.J."/>
            <person name="Singh A."/>
            <person name="Wilkins M.J."/>
            <person name="Williams K.H."/>
            <person name="Banfield J.F."/>
        </authorList>
    </citation>
    <scope>NUCLEOTIDE SEQUENCE [LARGE SCALE GENOMIC DNA]</scope>
</reference>
<sequence length="264" mass="30590">SRKIGLLAAFGYASSFHLSTVERFVSPVSMVPFGEIGIIYFGLMAKRQQKKLGYFLLGLWAGIAVSFHYALLLGALSVLGWVFWKQKKFFWLSFGGVILSFSPLLLFDLRHGFFNLTGLWYVGKSLFDNTRPYGSSHFIYQLYPILALVVVWLVSCLPRKMGYIMMFVFLVTQFVVLMNYEIHPNFTDREKVVSQILNNWSNGIRVYFKNESSFDYAYLLRWEAKQRDLDPQNIEIYEPWQPENNAELVIEDNIIRARDAVGPD</sequence>